<feature type="compositionally biased region" description="Low complexity" evidence="1">
    <location>
        <begin position="17"/>
        <end position="34"/>
    </location>
</feature>
<feature type="region of interest" description="Disordered" evidence="1">
    <location>
        <begin position="1"/>
        <end position="57"/>
    </location>
</feature>
<feature type="region of interest" description="Disordered" evidence="1">
    <location>
        <begin position="531"/>
        <end position="561"/>
    </location>
</feature>
<evidence type="ECO:0000313" key="3">
    <source>
        <dbReference type="Proteomes" id="UP000324585"/>
    </source>
</evidence>
<gene>
    <name evidence="2" type="ORF">FVE85_3617</name>
</gene>
<proteinExistence type="predicted"/>
<feature type="compositionally biased region" description="Low complexity" evidence="1">
    <location>
        <begin position="260"/>
        <end position="269"/>
    </location>
</feature>
<organism evidence="2 3">
    <name type="scientific">Porphyridium purpureum</name>
    <name type="common">Red alga</name>
    <name type="synonym">Porphyridium cruentum</name>
    <dbReference type="NCBI Taxonomy" id="35688"/>
    <lineage>
        <taxon>Eukaryota</taxon>
        <taxon>Rhodophyta</taxon>
        <taxon>Bangiophyceae</taxon>
        <taxon>Porphyridiales</taxon>
        <taxon>Porphyridiaceae</taxon>
        <taxon>Porphyridium</taxon>
    </lineage>
</organism>
<feature type="region of interest" description="Disordered" evidence="1">
    <location>
        <begin position="239"/>
        <end position="269"/>
    </location>
</feature>
<dbReference type="EMBL" id="VRMN01000010">
    <property type="protein sequence ID" value="KAA8492179.1"/>
    <property type="molecule type" value="Genomic_DNA"/>
</dbReference>
<comment type="caution">
    <text evidence="2">The sequence shown here is derived from an EMBL/GenBank/DDBJ whole genome shotgun (WGS) entry which is preliminary data.</text>
</comment>
<dbReference type="AlphaFoldDB" id="A0A5J4YL17"/>
<dbReference type="Gene3D" id="3.30.420.10">
    <property type="entry name" value="Ribonuclease H-like superfamily/Ribonuclease H"/>
    <property type="match status" value="1"/>
</dbReference>
<evidence type="ECO:0000313" key="2">
    <source>
        <dbReference type="EMBL" id="KAA8492179.1"/>
    </source>
</evidence>
<sequence length="752" mass="83473">MDWASEFGRAVDEDGKSSSSSDTDTELTTGGSSTRLNSRRDEDTDGFHGEQTDGQLAGKNVETIGDDTSHVADGDGDVDTNTLAAGPFYAIRYGRNSFRGVVKDVNVFLELIRGERKTRVKAGLQPSLERAMEFCLMGRPDAPLGSSFFAFRYGKKGARGITITERMFKTILPRIEAPSLEVFRFNNTMQPLVFCEQAGTSQTDWKSLRASILFLAKPEPKVPIPKLLYKYVIKKETTQLQKGPPNPAGPKPADTEHQPTTTEDTATSATSANIGLEDESFVEAVNALVGDVRQFAQRLDAEALDHVLEIVGKLRGTVGDFTAVAEQALEKRLQLADANVRAPIPVHEESPLDRGSVDSDKLVHVESPKPLLVSSAKHIDAYIEGSYVEYPDAEHNAVAKLRVAYHFGDMSSSIQYHVGEKAFRLFQSSDDVQTTEDLVELEALVQALNYFIVRFFDTPEEHAMKSMTLKSRSMYCISRCNEFIPRWRQDRWRLTAAMQHMALWSAFDARLMFVEAFSTVKFELWVDGEPETDIKSSSGRAAGPRVGPASLHASSGGQGMEHEMKVSLEDDNSSLRRAWSVGQPGHIDKVLVDTRFDEHGRLMVRVFFGDGDPRNVCATCSLLLSEAWNKRKASMFALACGLDQILRHTLVSSHSAFAKQSDVVVCAKGLKAEDVESHLRELSTSFPALRVALSLRLRLLKKLRGIEVLEFTDQESEITISNVQNERVVSTILSQLRSSKRLELDRKILVAM</sequence>
<evidence type="ECO:0000256" key="1">
    <source>
        <dbReference type="SAM" id="MobiDB-lite"/>
    </source>
</evidence>
<dbReference type="Proteomes" id="UP000324585">
    <property type="component" value="Unassembled WGS sequence"/>
</dbReference>
<name>A0A5J4YL17_PORPP</name>
<dbReference type="GO" id="GO:0003676">
    <property type="term" value="F:nucleic acid binding"/>
    <property type="evidence" value="ECO:0007669"/>
    <property type="project" value="InterPro"/>
</dbReference>
<accession>A0A5J4YL17</accession>
<keyword evidence="3" id="KW-1185">Reference proteome</keyword>
<protein>
    <submittedName>
        <fullName evidence="2">Uncharacterized protein</fullName>
    </submittedName>
</protein>
<reference evidence="3" key="1">
    <citation type="journal article" date="2019" name="Nat. Commun.">
        <title>Expansion of phycobilisome linker gene families in mesophilic red algae.</title>
        <authorList>
            <person name="Lee J."/>
            <person name="Kim D."/>
            <person name="Bhattacharya D."/>
            <person name="Yoon H.S."/>
        </authorList>
    </citation>
    <scope>NUCLEOTIDE SEQUENCE [LARGE SCALE GENOMIC DNA]</scope>
    <source>
        <strain evidence="3">CCMP 1328</strain>
    </source>
</reference>
<dbReference type="InterPro" id="IPR036397">
    <property type="entry name" value="RNaseH_sf"/>
</dbReference>
<feature type="compositionally biased region" description="Basic and acidic residues" evidence="1">
    <location>
        <begin position="38"/>
        <end position="51"/>
    </location>
</feature>